<keyword evidence="1" id="KW-0732">Signal</keyword>
<organism evidence="3 4">
    <name type="scientific">Xanthomonas citri pv. phaseoli var. fuscans</name>
    <dbReference type="NCBI Taxonomy" id="473423"/>
    <lineage>
        <taxon>Bacteria</taxon>
        <taxon>Pseudomonadati</taxon>
        <taxon>Pseudomonadota</taxon>
        <taxon>Gammaproteobacteria</taxon>
        <taxon>Lysobacterales</taxon>
        <taxon>Lysobacteraceae</taxon>
        <taxon>Xanthomonas</taxon>
    </lineage>
</organism>
<dbReference type="Proteomes" id="UP000230560">
    <property type="component" value="Chromosome"/>
</dbReference>
<feature type="chain" id="PRO_5044326427" description="DUF4189 domain-containing protein" evidence="1">
    <location>
        <begin position="24"/>
        <end position="165"/>
    </location>
</feature>
<dbReference type="InterPro" id="IPR025240">
    <property type="entry name" value="DUF4189"/>
</dbReference>
<dbReference type="AlphaFoldDB" id="A0AB33FCT8"/>
<dbReference type="Pfam" id="PF13827">
    <property type="entry name" value="DUF4189"/>
    <property type="match status" value="1"/>
</dbReference>
<protein>
    <recommendedName>
        <fullName evidence="2">DUF4189 domain-containing protein</fullName>
    </recommendedName>
</protein>
<gene>
    <name evidence="3" type="ORF">XcfCFBP6991P_21325</name>
</gene>
<sequence>MMQPSYLVLCTLSFLSLCPSLHAQTRCPIGTQMGSVQCIPDTPEMQGQQAPPSKPTGEWIKTWGAIARSNSTGEAGSAVGKFSESEARQAAIQQCALGGAKDCEVRLSYQNQCAALVSSSSRSFYHSSASKKTAIKSASRSCEASDTGSCKVIYFECSDPIFKKY</sequence>
<proteinExistence type="predicted"/>
<evidence type="ECO:0000313" key="3">
    <source>
        <dbReference type="EMBL" id="ATS86171.1"/>
    </source>
</evidence>
<dbReference type="EMBL" id="CP021015">
    <property type="protein sequence ID" value="ATS86171.1"/>
    <property type="molecule type" value="Genomic_DNA"/>
</dbReference>
<feature type="signal peptide" evidence="1">
    <location>
        <begin position="1"/>
        <end position="23"/>
    </location>
</feature>
<accession>A0AB33FCT8</accession>
<feature type="domain" description="DUF4189" evidence="2">
    <location>
        <begin position="63"/>
        <end position="157"/>
    </location>
</feature>
<reference evidence="3 4" key="1">
    <citation type="journal article" date="2017" name="BMC Genomics">
        <title>Xanthomonas adaptation to common bean is associated with horizontal transfers of genes encoding TAL effectors.</title>
        <authorList>
            <person name="Ruh M."/>
            <person name="Briand M."/>
            <person name="Bonneau S."/>
            <person name="Jacques M.A."/>
            <person name="Chen N.W.G."/>
        </authorList>
    </citation>
    <scope>NUCLEOTIDE SEQUENCE [LARGE SCALE GENOMIC DNA]</scope>
    <source>
        <strain evidence="3 4">CFBP6991</strain>
    </source>
</reference>
<dbReference type="RefSeq" id="WP_099801957.1">
    <property type="nucleotide sequence ID" value="NZ_CP020979.2"/>
</dbReference>
<name>A0AB33FCT8_XANCI</name>
<evidence type="ECO:0000313" key="4">
    <source>
        <dbReference type="Proteomes" id="UP000230560"/>
    </source>
</evidence>
<evidence type="ECO:0000259" key="2">
    <source>
        <dbReference type="Pfam" id="PF13827"/>
    </source>
</evidence>
<evidence type="ECO:0000256" key="1">
    <source>
        <dbReference type="SAM" id="SignalP"/>
    </source>
</evidence>